<accession>A0A1S1N4Y3</accession>
<comment type="caution">
    <text evidence="2">The sequence shown here is derived from an EMBL/GenBank/DDBJ whole genome shotgun (WGS) entry which is preliminary data.</text>
</comment>
<feature type="signal peptide" evidence="1">
    <location>
        <begin position="1"/>
        <end position="22"/>
    </location>
</feature>
<evidence type="ECO:0000313" key="2">
    <source>
        <dbReference type="EMBL" id="OHU94376.1"/>
    </source>
</evidence>
<gene>
    <name evidence="2" type="ORF">BIW53_14955</name>
</gene>
<dbReference type="AlphaFoldDB" id="A0A1S1N4Y3"/>
<evidence type="ECO:0008006" key="4">
    <source>
        <dbReference type="Google" id="ProtNLM"/>
    </source>
</evidence>
<reference evidence="2 3" key="1">
    <citation type="submission" date="2016-10" db="EMBL/GenBank/DDBJ databases">
        <title>Pseudoalteromonas amylolytica sp. nov., isolated from the surface seawater.</title>
        <authorList>
            <person name="Wu Y.-H."/>
            <person name="Cheng H."/>
            <person name="Jin X.-B."/>
            <person name="Wang C.-S."/>
            <person name="Xu X.-W."/>
        </authorList>
    </citation>
    <scope>NUCLEOTIDE SEQUENCE [LARGE SCALE GENOMIC DNA]</scope>
    <source>
        <strain evidence="2 3">JCM 12483</strain>
    </source>
</reference>
<keyword evidence="3" id="KW-1185">Reference proteome</keyword>
<dbReference type="InterPro" id="IPR008993">
    <property type="entry name" value="TIMP-like_OB-fold"/>
</dbReference>
<dbReference type="Gene3D" id="2.40.50.120">
    <property type="match status" value="1"/>
</dbReference>
<keyword evidence="1" id="KW-0732">Signal</keyword>
<proteinExistence type="predicted"/>
<sequence>MDKCMRIILFLLLVFLSNSALACRCGGLSDEEYFYQAEEVLLVQVLATELIEGEKDSDSKVKVGFRVLETFKKSDTPSKFVYTGLSNCSPHIRAGYKYVFYIPNNKVVSTCTGSYNILTHTRYGKEKLAKLREQEAI</sequence>
<name>A0A1S1N4Y3_9GAMM</name>
<evidence type="ECO:0000313" key="3">
    <source>
        <dbReference type="Proteomes" id="UP000180253"/>
    </source>
</evidence>
<dbReference type="Proteomes" id="UP000180253">
    <property type="component" value="Unassembled WGS sequence"/>
</dbReference>
<organism evidence="2 3">
    <name type="scientific">Pseudoalteromonas byunsanensis</name>
    <dbReference type="NCBI Taxonomy" id="327939"/>
    <lineage>
        <taxon>Bacteria</taxon>
        <taxon>Pseudomonadati</taxon>
        <taxon>Pseudomonadota</taxon>
        <taxon>Gammaproteobacteria</taxon>
        <taxon>Alteromonadales</taxon>
        <taxon>Pseudoalteromonadaceae</taxon>
        <taxon>Pseudoalteromonas</taxon>
    </lineage>
</organism>
<dbReference type="EMBL" id="MNAN01000034">
    <property type="protein sequence ID" value="OHU94376.1"/>
    <property type="molecule type" value="Genomic_DNA"/>
</dbReference>
<evidence type="ECO:0000256" key="1">
    <source>
        <dbReference type="SAM" id="SignalP"/>
    </source>
</evidence>
<protein>
    <recommendedName>
        <fullName evidence="4">Tissue inhibitor of metalloproteinase</fullName>
    </recommendedName>
</protein>
<dbReference type="PROSITE" id="PS51257">
    <property type="entry name" value="PROKAR_LIPOPROTEIN"/>
    <property type="match status" value="1"/>
</dbReference>
<feature type="chain" id="PRO_5010349154" description="Tissue inhibitor of metalloproteinase" evidence="1">
    <location>
        <begin position="23"/>
        <end position="137"/>
    </location>
</feature>
<dbReference type="SUPFAM" id="SSF50242">
    <property type="entry name" value="TIMP-like"/>
    <property type="match status" value="1"/>
</dbReference>